<dbReference type="PANTHER" id="PTHR20883:SF48">
    <property type="entry name" value="ECTOINE DIOXYGENASE"/>
    <property type="match status" value="1"/>
</dbReference>
<sequence length="313" mass="35659">MLTSKAEIRTTRSLTPEQIAQYHKDGFLIIRGFFDLDEIEPMRKACEEDPNVMGYQTSIVDTFGKVYKVTTWTDLQQSYLGVVPRLARVVDGAEALLGEECYHWHSKILKKDPYCEGTVDWHQDCAFWYHNGCLFPHFATCTIAITANTKENGCIQMVKGSHLASRFDMARGDQAVFADPKRVKEIIKRLEVVDCEMEPGDVMFFHGNTLHCSGPNRTGSPRTVIHCHYNAVSNVPFWVEGQEHHQYKPIEKLPDSTIKDGNYSSVFEQHHFHPNEEGETGDGGLGIFKKQDWYISLEDDYSGKESPFANLEV</sequence>
<name>A0AAU8JFW4_9CYAN</name>
<protein>
    <submittedName>
        <fullName evidence="1">Phytanoyl-CoA dioxygenase family protein</fullName>
    </submittedName>
</protein>
<dbReference type="Pfam" id="PF05721">
    <property type="entry name" value="PhyH"/>
    <property type="match status" value="1"/>
</dbReference>
<dbReference type="GO" id="GO:0005506">
    <property type="term" value="F:iron ion binding"/>
    <property type="evidence" value="ECO:0007669"/>
    <property type="project" value="UniProtKB-ARBA"/>
</dbReference>
<dbReference type="Gene3D" id="2.60.120.620">
    <property type="entry name" value="q2cbj1_9rhob like domain"/>
    <property type="match status" value="1"/>
</dbReference>
<keyword evidence="1" id="KW-0560">Oxidoreductase</keyword>
<dbReference type="PANTHER" id="PTHR20883">
    <property type="entry name" value="PHYTANOYL-COA DIOXYGENASE DOMAIN CONTAINING 1"/>
    <property type="match status" value="1"/>
</dbReference>
<reference evidence="1" key="1">
    <citation type="submission" date="2024-07" db="EMBL/GenBank/DDBJ databases">
        <authorList>
            <person name="Kim Y.J."/>
            <person name="Jeong J.Y."/>
        </authorList>
    </citation>
    <scope>NUCLEOTIDE SEQUENCE</scope>
    <source>
        <strain evidence="1">GIHE-MW2</strain>
    </source>
</reference>
<proteinExistence type="predicted"/>
<dbReference type="EMBL" id="CP159837">
    <property type="protein sequence ID" value="XCM37701.1"/>
    <property type="molecule type" value="Genomic_DNA"/>
</dbReference>
<gene>
    <name evidence="1" type="ORF">ABWT76_000486</name>
</gene>
<accession>A0AAU8JFW4</accession>
<dbReference type="RefSeq" id="WP_354635590.1">
    <property type="nucleotide sequence ID" value="NZ_CP159837.1"/>
</dbReference>
<dbReference type="AlphaFoldDB" id="A0AAU8JFW4"/>
<keyword evidence="1" id="KW-0223">Dioxygenase</keyword>
<evidence type="ECO:0000313" key="1">
    <source>
        <dbReference type="EMBL" id="XCM37701.1"/>
    </source>
</evidence>
<dbReference type="InterPro" id="IPR008775">
    <property type="entry name" value="Phytyl_CoA_dOase-like"/>
</dbReference>
<dbReference type="SUPFAM" id="SSF51197">
    <property type="entry name" value="Clavaminate synthase-like"/>
    <property type="match status" value="1"/>
</dbReference>
<organism evidence="1">
    <name type="scientific">Planktothricoides raciborskii GIHE-MW2</name>
    <dbReference type="NCBI Taxonomy" id="2792601"/>
    <lineage>
        <taxon>Bacteria</taxon>
        <taxon>Bacillati</taxon>
        <taxon>Cyanobacteriota</taxon>
        <taxon>Cyanophyceae</taxon>
        <taxon>Oscillatoriophycideae</taxon>
        <taxon>Oscillatoriales</taxon>
        <taxon>Oscillatoriaceae</taxon>
        <taxon>Planktothricoides</taxon>
    </lineage>
</organism>
<dbReference type="GO" id="GO:0016706">
    <property type="term" value="F:2-oxoglutarate-dependent dioxygenase activity"/>
    <property type="evidence" value="ECO:0007669"/>
    <property type="project" value="UniProtKB-ARBA"/>
</dbReference>